<reference evidence="3" key="1">
    <citation type="submission" date="2016-06" db="EMBL/GenBank/DDBJ databases">
        <authorList>
            <person name="Nascimento L."/>
            <person name="Pereira R.V."/>
            <person name="Martins L.F."/>
            <person name="Quaggio R.B."/>
            <person name="Silva A.M."/>
            <person name="Setubal J.C."/>
        </authorList>
    </citation>
    <scope>NUCLEOTIDE SEQUENCE [LARGE SCALE GENOMIC DNA]</scope>
</reference>
<dbReference type="InterPro" id="IPR053154">
    <property type="entry name" value="c-di-AMP_regulator"/>
</dbReference>
<accession>A0A1Y3PKQ1</accession>
<dbReference type="Gene3D" id="2.170.120.30">
    <property type="match status" value="2"/>
</dbReference>
<feature type="region of interest" description="Disordered" evidence="1">
    <location>
        <begin position="402"/>
        <end position="428"/>
    </location>
</feature>
<evidence type="ECO:0008006" key="4">
    <source>
        <dbReference type="Google" id="ProtNLM"/>
    </source>
</evidence>
<sequence length="428" mass="47394">MDKWLNQPMVVRIVSVLLAIMLWFVVNGSSPNPVTTTEITQNEIRIDNAALEVRYDERKVALLEAPQTVDLILRGSQRDLSLFRLRDYKVYADVTGFGPGEVRVPVQFDGFPPNLHVEANPAEVRIVLEARESKSMPVDVEWLGMLPEGFQLGSPLIRPAEVRIGGGKSLLDRVVSVKAYVHLNARGEHLIQEVSLRAVDAQGNSLDVDIQPATVRVEVPIRSPRKTVPLDLQLQGRLPDGYSVSAVEMSPQEVTLIGPLAVLNKYHQYRGPTLDLTTLKETQVLKLSVPIEKGLFSVEPAVIEVRVQISPSRTRVIEQLPIQVRGLPAGKEIKWLQPENGKLDLTLEGTGERLDALSANDVQVILDVSRLSEGEHRSRMEVKLPPFIQVKGLLPEARFLLQAAGSREPAGDQPEDVMPPERPPNESG</sequence>
<evidence type="ECO:0000313" key="2">
    <source>
        <dbReference type="EMBL" id="OUM87941.1"/>
    </source>
</evidence>
<dbReference type="Gene3D" id="2.170.120.40">
    <property type="entry name" value="YbbR-like domain"/>
    <property type="match status" value="2"/>
</dbReference>
<proteinExistence type="predicted"/>
<name>A0A1Y3PKQ1_9BACI</name>
<dbReference type="Pfam" id="PF07949">
    <property type="entry name" value="YbbR"/>
    <property type="match status" value="2"/>
</dbReference>
<dbReference type="Proteomes" id="UP000196475">
    <property type="component" value="Unassembled WGS sequence"/>
</dbReference>
<protein>
    <recommendedName>
        <fullName evidence="4">YbbR-like domain-containing protein</fullName>
    </recommendedName>
</protein>
<dbReference type="PANTHER" id="PTHR37804">
    <property type="entry name" value="CDAA REGULATORY PROTEIN CDAR"/>
    <property type="match status" value="1"/>
</dbReference>
<dbReference type="AlphaFoldDB" id="A0A1Y3PKQ1"/>
<dbReference type="InterPro" id="IPR012505">
    <property type="entry name" value="YbbR"/>
</dbReference>
<dbReference type="PANTHER" id="PTHR37804:SF1">
    <property type="entry name" value="CDAA REGULATORY PROTEIN CDAR"/>
    <property type="match status" value="1"/>
</dbReference>
<dbReference type="EMBL" id="LZRT01000067">
    <property type="protein sequence ID" value="OUM87941.1"/>
    <property type="molecule type" value="Genomic_DNA"/>
</dbReference>
<evidence type="ECO:0000313" key="3">
    <source>
        <dbReference type="Proteomes" id="UP000196475"/>
    </source>
</evidence>
<comment type="caution">
    <text evidence="2">The sequence shown here is derived from an EMBL/GenBank/DDBJ whole genome shotgun (WGS) entry which is preliminary data.</text>
</comment>
<organism evidence="2 3">
    <name type="scientific">Bacillus thermozeamaize</name>
    <dbReference type="NCBI Taxonomy" id="230954"/>
    <lineage>
        <taxon>Bacteria</taxon>
        <taxon>Bacillati</taxon>
        <taxon>Bacillota</taxon>
        <taxon>Bacilli</taxon>
        <taxon>Bacillales</taxon>
        <taxon>Bacillaceae</taxon>
        <taxon>Bacillus</taxon>
    </lineage>
</organism>
<evidence type="ECO:0000256" key="1">
    <source>
        <dbReference type="SAM" id="MobiDB-lite"/>
    </source>
</evidence>
<gene>
    <name evidence="2" type="ORF">BAA01_10885</name>
</gene>